<dbReference type="InterPro" id="IPR025705">
    <property type="entry name" value="Beta_hexosaminidase_sua/sub"/>
</dbReference>
<evidence type="ECO:0000259" key="7">
    <source>
        <dbReference type="Pfam" id="PF02838"/>
    </source>
</evidence>
<comment type="similarity">
    <text evidence="2">Belongs to the glycosyl hydrolase 20 family.</text>
</comment>
<comment type="caution">
    <text evidence="9">The sequence shown here is derived from an EMBL/GenBank/DDBJ whole genome shotgun (WGS) entry which is preliminary data.</text>
</comment>
<evidence type="ECO:0000256" key="5">
    <source>
        <dbReference type="ARBA" id="ARBA00023295"/>
    </source>
</evidence>
<dbReference type="EC" id="3.2.1.52" evidence="3"/>
<dbReference type="InterPro" id="IPR059177">
    <property type="entry name" value="GH29D-like_dom"/>
</dbReference>
<dbReference type="InterPro" id="IPR015883">
    <property type="entry name" value="Glyco_hydro_20_cat"/>
</dbReference>
<organism evidence="9 10">
    <name type="scientific">Chitinophaga defluvii</name>
    <dbReference type="NCBI Taxonomy" id="3163343"/>
    <lineage>
        <taxon>Bacteria</taxon>
        <taxon>Pseudomonadati</taxon>
        <taxon>Bacteroidota</taxon>
        <taxon>Chitinophagia</taxon>
        <taxon>Chitinophagales</taxon>
        <taxon>Chitinophagaceae</taxon>
        <taxon>Chitinophaga</taxon>
    </lineage>
</organism>
<dbReference type="Pfam" id="PF13290">
    <property type="entry name" value="CHB_HEX_C_1"/>
    <property type="match status" value="1"/>
</dbReference>
<evidence type="ECO:0000313" key="10">
    <source>
        <dbReference type="Proteomes" id="UP001549749"/>
    </source>
</evidence>
<dbReference type="Gene3D" id="3.30.379.10">
    <property type="entry name" value="Chitobiase/beta-hexosaminidase domain 2-like"/>
    <property type="match status" value="1"/>
</dbReference>
<name>A0ABV2T1H2_9BACT</name>
<keyword evidence="10" id="KW-1185">Reference proteome</keyword>
<keyword evidence="5" id="KW-0326">Glycosidase</keyword>
<evidence type="ECO:0000256" key="4">
    <source>
        <dbReference type="ARBA" id="ARBA00022801"/>
    </source>
</evidence>
<dbReference type="RefSeq" id="WP_354659502.1">
    <property type="nucleotide sequence ID" value="NZ_JBEXAC010000001.1"/>
</dbReference>
<comment type="catalytic activity">
    <reaction evidence="1">
        <text>Hydrolysis of terminal non-reducing N-acetyl-D-hexosamine residues in N-acetyl-beta-D-hexosaminides.</text>
        <dbReference type="EC" id="3.2.1.52"/>
    </reaction>
</comment>
<dbReference type="Gene3D" id="3.20.20.80">
    <property type="entry name" value="Glycosidases"/>
    <property type="match status" value="1"/>
</dbReference>
<sequence>MKLILQTAFLFACITTCLKTQAQRVKIIPEPVRITDKAGDFVFSNNTRLITTTQDTLVLQSMALFSRSFQATTGIWLHQSNPAGSTRGIILVELKPGPLVSTPEGYLLNISPDSIKITAATPAGIFYAFQNLAQLLPADQKKQPQKPWKIPCAYIVDYPQYPYRGMHLDVSRHFFPPAFIKQYIDLLATFKINVFHWHLTDSHGWRLEIKQYPKLTTVGAWRANRDNIPMTVAQATQPGEPATYGGFYTQEAVKEIIAYARQRNVMIIPEIEMPGHCTAALVAYPQYSDLNNNTPLLMPCGYPGDLQHNFCVGYDSTYIFLQNILQEVMALFPAAYIHIGGDEVRPEPWLNCPRCQRKMKENGFTTARQLQAYFTARIDSFITAHGKKMMGWDEILGAAIAPSSVSMSWHGDSKAIAAAARGNATVMTPYQYTYFDFYQSDPGLEPAITYARLQLDTVYHFNPMPRAFTAAQAGSILGGEGCLWTENIPTPQHVEYMLLPRLLALSEALWSPEDKKDYARFITKTETQFHRFDAAGIRYAKSMYNVNIRPVADSAAQSITVTLTDQTYRYPIHYTLDGTTPTVRSPLYEKPVVIHASAVLKAATFIHNRPAGKINTDTFLLHKAVGATVAIQPAHEAPGRLLDGILGTIEPYDARWMMLTDSLTTVTIRLHPQQLVQSLTARFMEDQVGNLYLPRKINVSVSIDGIHYTDCFTVANAVAPQQLLRHVAKYVMPIQQQARYIKVSIHNANLHTLADKNIIMLDELVVQ</sequence>
<dbReference type="PRINTS" id="PR00738">
    <property type="entry name" value="GLHYDRLASE20"/>
</dbReference>
<dbReference type="PANTHER" id="PTHR22600">
    <property type="entry name" value="BETA-HEXOSAMINIDASE"/>
    <property type="match status" value="1"/>
</dbReference>
<feature type="domain" description="Glycoside hydrolase family 20 catalytic" evidence="6">
    <location>
        <begin position="161"/>
        <end position="512"/>
    </location>
</feature>
<dbReference type="Proteomes" id="UP001549749">
    <property type="component" value="Unassembled WGS sequence"/>
</dbReference>
<dbReference type="PANTHER" id="PTHR22600:SF57">
    <property type="entry name" value="BETA-N-ACETYLHEXOSAMINIDASE"/>
    <property type="match status" value="1"/>
</dbReference>
<gene>
    <name evidence="9" type="ORF">ABR189_05760</name>
</gene>
<keyword evidence="4" id="KW-0378">Hydrolase</keyword>
<dbReference type="InterPro" id="IPR029018">
    <property type="entry name" value="Hex-like_dom2"/>
</dbReference>
<dbReference type="SUPFAM" id="SSF51445">
    <property type="entry name" value="(Trans)glycosidases"/>
    <property type="match status" value="1"/>
</dbReference>
<dbReference type="InterPro" id="IPR015882">
    <property type="entry name" value="HEX_bac_N"/>
</dbReference>
<feature type="domain" description="Beta-hexosaminidase bacterial type N-terminal" evidence="7">
    <location>
        <begin position="26"/>
        <end position="158"/>
    </location>
</feature>
<accession>A0ABV2T1H2</accession>
<dbReference type="Pfam" id="PF00728">
    <property type="entry name" value="Glyco_hydro_20"/>
    <property type="match status" value="1"/>
</dbReference>
<reference evidence="9 10" key="1">
    <citation type="submission" date="2024-06" db="EMBL/GenBank/DDBJ databases">
        <title>Chitinophaga defluvii sp. nov., isolated from municipal sewage.</title>
        <authorList>
            <person name="Zhang L."/>
        </authorList>
    </citation>
    <scope>NUCLEOTIDE SEQUENCE [LARGE SCALE GENOMIC DNA]</scope>
    <source>
        <strain evidence="9 10">H8</strain>
    </source>
</reference>
<dbReference type="SUPFAM" id="SSF55545">
    <property type="entry name" value="beta-N-acetylhexosaminidase-like domain"/>
    <property type="match status" value="1"/>
</dbReference>
<dbReference type="EMBL" id="JBEXAC010000001">
    <property type="protein sequence ID" value="MET6996861.1"/>
    <property type="molecule type" value="Genomic_DNA"/>
</dbReference>
<evidence type="ECO:0000256" key="3">
    <source>
        <dbReference type="ARBA" id="ARBA00012663"/>
    </source>
</evidence>
<evidence type="ECO:0000259" key="8">
    <source>
        <dbReference type="Pfam" id="PF13290"/>
    </source>
</evidence>
<dbReference type="Pfam" id="PF02838">
    <property type="entry name" value="Glyco_hydro_20b"/>
    <property type="match status" value="1"/>
</dbReference>
<dbReference type="CDD" id="cd06563">
    <property type="entry name" value="GH20_chitobiase-like"/>
    <property type="match status" value="1"/>
</dbReference>
<proteinExistence type="inferred from homology"/>
<dbReference type="InterPro" id="IPR017853">
    <property type="entry name" value="GH"/>
</dbReference>
<feature type="domain" description="GH29D-like beta-sandwich" evidence="8">
    <location>
        <begin position="555"/>
        <end position="606"/>
    </location>
</feature>
<protein>
    <recommendedName>
        <fullName evidence="3">beta-N-acetylhexosaminidase</fullName>
        <ecNumber evidence="3">3.2.1.52</ecNumber>
    </recommendedName>
</protein>
<evidence type="ECO:0000256" key="1">
    <source>
        <dbReference type="ARBA" id="ARBA00001231"/>
    </source>
</evidence>
<evidence type="ECO:0000259" key="6">
    <source>
        <dbReference type="Pfam" id="PF00728"/>
    </source>
</evidence>
<evidence type="ECO:0000256" key="2">
    <source>
        <dbReference type="ARBA" id="ARBA00006285"/>
    </source>
</evidence>
<evidence type="ECO:0000313" key="9">
    <source>
        <dbReference type="EMBL" id="MET6996861.1"/>
    </source>
</evidence>